<feature type="region of interest" description="Disordered" evidence="1">
    <location>
        <begin position="1"/>
        <end position="56"/>
    </location>
</feature>
<proteinExistence type="predicted"/>
<feature type="compositionally biased region" description="Low complexity" evidence="1">
    <location>
        <begin position="13"/>
        <end position="23"/>
    </location>
</feature>
<evidence type="ECO:0000313" key="2">
    <source>
        <dbReference type="EMBL" id="PPQ93452.1"/>
    </source>
</evidence>
<evidence type="ECO:0000313" key="3">
    <source>
        <dbReference type="Proteomes" id="UP000283269"/>
    </source>
</evidence>
<gene>
    <name evidence="2" type="ORF">CVT25_008593</name>
</gene>
<name>A0A409XRL1_PSICY</name>
<comment type="caution">
    <text evidence="2">The sequence shown here is derived from an EMBL/GenBank/DDBJ whole genome shotgun (WGS) entry which is preliminary data.</text>
</comment>
<protein>
    <submittedName>
        <fullName evidence="2">Uncharacterized protein</fullName>
    </submittedName>
</protein>
<keyword evidence="3" id="KW-1185">Reference proteome</keyword>
<sequence>MHCGEQAPPKRPTTQQIQTTTSQADNWPMPIKTAKRRPPPTMPNVSCQPTPARGAEQKANAFRFISKNE</sequence>
<organism evidence="2 3">
    <name type="scientific">Psilocybe cyanescens</name>
    <dbReference type="NCBI Taxonomy" id="93625"/>
    <lineage>
        <taxon>Eukaryota</taxon>
        <taxon>Fungi</taxon>
        <taxon>Dikarya</taxon>
        <taxon>Basidiomycota</taxon>
        <taxon>Agaricomycotina</taxon>
        <taxon>Agaricomycetes</taxon>
        <taxon>Agaricomycetidae</taxon>
        <taxon>Agaricales</taxon>
        <taxon>Agaricineae</taxon>
        <taxon>Strophariaceae</taxon>
        <taxon>Psilocybe</taxon>
    </lineage>
</organism>
<dbReference type="EMBL" id="NHYD01000749">
    <property type="protein sequence ID" value="PPQ93452.1"/>
    <property type="molecule type" value="Genomic_DNA"/>
</dbReference>
<accession>A0A409XRL1</accession>
<reference evidence="2 3" key="1">
    <citation type="journal article" date="2018" name="Evol. Lett.">
        <title>Horizontal gene cluster transfer increased hallucinogenic mushroom diversity.</title>
        <authorList>
            <person name="Reynolds H.T."/>
            <person name="Vijayakumar V."/>
            <person name="Gluck-Thaler E."/>
            <person name="Korotkin H.B."/>
            <person name="Matheny P.B."/>
            <person name="Slot J.C."/>
        </authorList>
    </citation>
    <scope>NUCLEOTIDE SEQUENCE [LARGE SCALE GENOMIC DNA]</scope>
    <source>
        <strain evidence="2 3">2631</strain>
    </source>
</reference>
<dbReference type="Proteomes" id="UP000283269">
    <property type="component" value="Unassembled WGS sequence"/>
</dbReference>
<evidence type="ECO:0000256" key="1">
    <source>
        <dbReference type="SAM" id="MobiDB-lite"/>
    </source>
</evidence>
<dbReference type="InParanoid" id="A0A409XRL1"/>
<dbReference type="AlphaFoldDB" id="A0A409XRL1"/>